<sequence>MLRASIFVRLQIAQRRNFFERGVNTVRWARLRHCHSAISLVFYFLSPKTAISLTLAQNANQITKEMSGALRARTSRTKLRARLT</sequence>
<dbReference type="Proteomes" id="UP001152562">
    <property type="component" value="Unassembled WGS sequence"/>
</dbReference>
<accession>A0A9P0THQ1</accession>
<gene>
    <name evidence="1" type="ORF">PIBRA_LOCUS6215</name>
</gene>
<evidence type="ECO:0000313" key="1">
    <source>
        <dbReference type="EMBL" id="CAH4029466.1"/>
    </source>
</evidence>
<proteinExistence type="predicted"/>
<dbReference type="EMBL" id="CALOZG010000008">
    <property type="protein sequence ID" value="CAH4029466.1"/>
    <property type="molecule type" value="Genomic_DNA"/>
</dbReference>
<reference evidence="1" key="1">
    <citation type="submission" date="2022-05" db="EMBL/GenBank/DDBJ databases">
        <authorList>
            <person name="Okamura Y."/>
        </authorList>
    </citation>
    <scope>NUCLEOTIDE SEQUENCE</scope>
</reference>
<organism evidence="1 2">
    <name type="scientific">Pieris brassicae</name>
    <name type="common">White butterfly</name>
    <name type="synonym">Large white butterfly</name>
    <dbReference type="NCBI Taxonomy" id="7116"/>
    <lineage>
        <taxon>Eukaryota</taxon>
        <taxon>Metazoa</taxon>
        <taxon>Ecdysozoa</taxon>
        <taxon>Arthropoda</taxon>
        <taxon>Hexapoda</taxon>
        <taxon>Insecta</taxon>
        <taxon>Pterygota</taxon>
        <taxon>Neoptera</taxon>
        <taxon>Endopterygota</taxon>
        <taxon>Lepidoptera</taxon>
        <taxon>Glossata</taxon>
        <taxon>Ditrysia</taxon>
        <taxon>Papilionoidea</taxon>
        <taxon>Pieridae</taxon>
        <taxon>Pierinae</taxon>
        <taxon>Pieris</taxon>
    </lineage>
</organism>
<protein>
    <submittedName>
        <fullName evidence="1">Uncharacterized protein</fullName>
    </submittedName>
</protein>
<evidence type="ECO:0000313" key="2">
    <source>
        <dbReference type="Proteomes" id="UP001152562"/>
    </source>
</evidence>
<name>A0A9P0THQ1_PIEBR</name>
<dbReference type="AlphaFoldDB" id="A0A9P0THQ1"/>
<keyword evidence="2" id="KW-1185">Reference proteome</keyword>
<comment type="caution">
    <text evidence="1">The sequence shown here is derived from an EMBL/GenBank/DDBJ whole genome shotgun (WGS) entry which is preliminary data.</text>
</comment>